<dbReference type="Gene3D" id="1.10.287.70">
    <property type="match status" value="1"/>
</dbReference>
<evidence type="ECO:0000256" key="3">
    <source>
        <dbReference type="ARBA" id="ARBA00022989"/>
    </source>
</evidence>
<evidence type="ECO:0000256" key="4">
    <source>
        <dbReference type="ARBA" id="ARBA00023136"/>
    </source>
</evidence>
<reference evidence="8" key="1">
    <citation type="journal article" date="2022" name="bioRxiv">
        <title>Genomics of Preaxostyla Flagellates Illuminates Evolutionary Transitions and the Path Towards Mitochondrial Loss.</title>
        <authorList>
            <person name="Novak L.V.F."/>
            <person name="Treitli S.C."/>
            <person name="Pyrih J."/>
            <person name="Halakuc P."/>
            <person name="Pipaliya S.V."/>
            <person name="Vacek V."/>
            <person name="Brzon O."/>
            <person name="Soukal P."/>
            <person name="Eme L."/>
            <person name="Dacks J.B."/>
            <person name="Karnkowska A."/>
            <person name="Elias M."/>
            <person name="Hampl V."/>
        </authorList>
    </citation>
    <scope>NUCLEOTIDE SEQUENCE</scope>
    <source>
        <strain evidence="8">RCP-MX</strain>
    </source>
</reference>
<name>A0ABQ8USV5_9EUKA</name>
<evidence type="ECO:0000256" key="1">
    <source>
        <dbReference type="ARBA" id="ARBA00004141"/>
    </source>
</evidence>
<protein>
    <recommendedName>
        <fullName evidence="7">Polycystin cation channel PKD1/PKD2 domain-containing protein</fullName>
    </recommendedName>
</protein>
<dbReference type="InterPro" id="IPR013122">
    <property type="entry name" value="PKD1_2_channel"/>
</dbReference>
<evidence type="ECO:0000256" key="2">
    <source>
        <dbReference type="ARBA" id="ARBA00022692"/>
    </source>
</evidence>
<feature type="transmembrane region" description="Helical" evidence="6">
    <location>
        <begin position="294"/>
        <end position="316"/>
    </location>
</feature>
<dbReference type="Proteomes" id="UP001141327">
    <property type="component" value="Unassembled WGS sequence"/>
</dbReference>
<proteinExistence type="predicted"/>
<keyword evidence="4 6" id="KW-0472">Membrane</keyword>
<feature type="region of interest" description="Disordered" evidence="5">
    <location>
        <begin position="478"/>
        <end position="508"/>
    </location>
</feature>
<feature type="domain" description="Polycystin cation channel PKD1/PKD2" evidence="7">
    <location>
        <begin position="299"/>
        <end position="426"/>
    </location>
</feature>
<evidence type="ECO:0000259" key="7">
    <source>
        <dbReference type="Pfam" id="PF08016"/>
    </source>
</evidence>
<comment type="subcellular location">
    <subcellularLocation>
        <location evidence="1">Membrane</location>
        <topology evidence="1">Multi-pass membrane protein</topology>
    </subcellularLocation>
</comment>
<feature type="compositionally biased region" description="Pro residues" evidence="5">
    <location>
        <begin position="486"/>
        <end position="505"/>
    </location>
</feature>
<keyword evidence="3 6" id="KW-1133">Transmembrane helix</keyword>
<dbReference type="InterPro" id="IPR039031">
    <property type="entry name" value="Mucolipin"/>
</dbReference>
<evidence type="ECO:0000313" key="8">
    <source>
        <dbReference type="EMBL" id="KAJ4462222.1"/>
    </source>
</evidence>
<feature type="transmembrane region" description="Helical" evidence="6">
    <location>
        <begin position="651"/>
        <end position="673"/>
    </location>
</feature>
<feature type="transmembrane region" description="Helical" evidence="6">
    <location>
        <begin position="261"/>
        <end position="282"/>
    </location>
</feature>
<comment type="caution">
    <text evidence="8">The sequence shown here is derived from an EMBL/GenBank/DDBJ whole genome shotgun (WGS) entry which is preliminary data.</text>
</comment>
<feature type="transmembrane region" description="Helical" evidence="6">
    <location>
        <begin position="213"/>
        <end position="235"/>
    </location>
</feature>
<sequence length="745" mass="82191">MICRPKPLTVREELTLSPWGRFMKGHMPWRFIIHLALVLVSAFDTLLPTFTTNPLIAAHICSIEGQLLPEALQEEVHRTHDAWISQSARAIACLQTILGNYWLNNLSLAEYQHEVATLQRTKWDGTVLPEVTLSQEHPYGPFEAQNSLGWVGIFRETRAMSITFRFSTSVDSTVRWGWAVQFDFDFVGGAAIHMTMNTDVRAITLSTANRVSLLLEMIVVGLASLSVLLTLASVWRSCHLVSTLRSAAHWNMLPLRSKLRLFNGWLLITLSADGSLIVGSLVEVSEILAGRFPSAWAGSVQAIGIALEVLGLVRYLEYNPPSYLLIATLRKAMPVVMRYIMGVMPLFFGYSLLGIELFGQCSARFASLGASCETLFSLVNSDELGSCARDLHSCDVPFLSSFFLYSFVAVFAWVILTMFVTILQESRTLALQKLEERPAQAYVEEFFDFSLLPHLPADEDDELLNGDIDGEAHSALPGTPAIIQASPPPPAQPPPQPPPPPPNPYPTSAQLREMIGMAVAEQFDPGFGCSLASPSHLAKWTLGRAACGAFLAEKWHSGPAGCPRDMPETKLGPLVPPEDPLPAKGKVAIMKLLCALESLTSIAFLVMSIYIQFSSDDYGYNWLSYLGLLNAIAIFMMSICGYYAAHKRSRFMLLFFNTFVQSLITLTCIYAILTCVFRPTLATYATQKSTQLVLQFQGSLVALTVLSAVCGVFLFSMLFLGKEIRESIPATAQKNASPFEMMPQV</sequence>
<dbReference type="EMBL" id="JAPMOS010000004">
    <property type="protein sequence ID" value="KAJ4462222.1"/>
    <property type="molecule type" value="Genomic_DNA"/>
</dbReference>
<dbReference type="PANTHER" id="PTHR12127:SF7">
    <property type="entry name" value="SD02261P"/>
    <property type="match status" value="1"/>
</dbReference>
<gene>
    <name evidence="8" type="ORF">PAPYR_1411</name>
</gene>
<feature type="transmembrane region" description="Helical" evidence="6">
    <location>
        <begin position="402"/>
        <end position="423"/>
    </location>
</feature>
<keyword evidence="9" id="KW-1185">Reference proteome</keyword>
<organism evidence="8 9">
    <name type="scientific">Paratrimastix pyriformis</name>
    <dbReference type="NCBI Taxonomy" id="342808"/>
    <lineage>
        <taxon>Eukaryota</taxon>
        <taxon>Metamonada</taxon>
        <taxon>Preaxostyla</taxon>
        <taxon>Paratrimastigidae</taxon>
        <taxon>Paratrimastix</taxon>
    </lineage>
</organism>
<evidence type="ECO:0000313" key="9">
    <source>
        <dbReference type="Proteomes" id="UP001141327"/>
    </source>
</evidence>
<evidence type="ECO:0000256" key="6">
    <source>
        <dbReference type="SAM" id="Phobius"/>
    </source>
</evidence>
<dbReference type="Pfam" id="PF08016">
    <property type="entry name" value="PKD_channel"/>
    <property type="match status" value="1"/>
</dbReference>
<feature type="transmembrane region" description="Helical" evidence="6">
    <location>
        <begin position="623"/>
        <end position="644"/>
    </location>
</feature>
<keyword evidence="2 6" id="KW-0812">Transmembrane</keyword>
<feature type="transmembrane region" description="Helical" evidence="6">
    <location>
        <begin position="336"/>
        <end position="355"/>
    </location>
</feature>
<feature type="transmembrane region" description="Helical" evidence="6">
    <location>
        <begin position="592"/>
        <end position="611"/>
    </location>
</feature>
<evidence type="ECO:0000256" key="5">
    <source>
        <dbReference type="SAM" id="MobiDB-lite"/>
    </source>
</evidence>
<feature type="transmembrane region" description="Helical" evidence="6">
    <location>
        <begin position="693"/>
        <end position="720"/>
    </location>
</feature>
<accession>A0ABQ8USV5</accession>
<dbReference type="PANTHER" id="PTHR12127">
    <property type="entry name" value="MUCOLIPIN"/>
    <property type="match status" value="1"/>
</dbReference>